<evidence type="ECO:0000313" key="2">
    <source>
        <dbReference type="EMBL" id="RDI42106.1"/>
    </source>
</evidence>
<dbReference type="RefSeq" id="WP_114834783.1">
    <property type="nucleotide sequence ID" value="NZ_LR699115.1"/>
</dbReference>
<feature type="chain" id="PRO_5016678685" description="YD repeat-containing protein" evidence="1">
    <location>
        <begin position="29"/>
        <end position="235"/>
    </location>
</feature>
<keyword evidence="1" id="KW-0732">Signal</keyword>
<evidence type="ECO:0008006" key="4">
    <source>
        <dbReference type="Google" id="ProtNLM"/>
    </source>
</evidence>
<organism evidence="2 3">
    <name type="scientific">Aquicella lusitana</name>
    <dbReference type="NCBI Taxonomy" id="254246"/>
    <lineage>
        <taxon>Bacteria</taxon>
        <taxon>Pseudomonadati</taxon>
        <taxon>Pseudomonadota</taxon>
        <taxon>Gammaproteobacteria</taxon>
        <taxon>Legionellales</taxon>
        <taxon>Coxiellaceae</taxon>
        <taxon>Aquicella</taxon>
    </lineage>
</organism>
<dbReference type="Proteomes" id="UP000254720">
    <property type="component" value="Unassembled WGS sequence"/>
</dbReference>
<dbReference type="OrthoDB" id="9936253at2"/>
<protein>
    <recommendedName>
        <fullName evidence="4">YD repeat-containing protein</fullName>
    </recommendedName>
</protein>
<accession>A0A370GFW9</accession>
<name>A0A370GFW9_9COXI</name>
<dbReference type="AlphaFoldDB" id="A0A370GFW9"/>
<gene>
    <name evidence="2" type="ORF">C8D86_11660</name>
</gene>
<feature type="signal peptide" evidence="1">
    <location>
        <begin position="1"/>
        <end position="28"/>
    </location>
</feature>
<sequence length="235" mass="26291">MTALNKNSLLLTMSALILYSTCTSTSVAANLANGNSSDPFIQEWDYFDGINTYKLNITKSSAPGQDYHIDYTFPGGRSATDMCKVTSNTTFTCITGETITRDDIAYSVKLTSSYNTYTFYDPNHMPPVSDIIGNWRWESSGAKYNIAIMRGASDIEYNVLTSYSDDRGNHCYYSQPDVYRAIKNPDGSEILSYGQYSFKYDPQKKQITNPKPRGVFYVGTCIALMDDGSIIFTKK</sequence>
<dbReference type="EMBL" id="QQAX01000016">
    <property type="protein sequence ID" value="RDI42106.1"/>
    <property type="molecule type" value="Genomic_DNA"/>
</dbReference>
<comment type="caution">
    <text evidence="2">The sequence shown here is derived from an EMBL/GenBank/DDBJ whole genome shotgun (WGS) entry which is preliminary data.</text>
</comment>
<reference evidence="2 3" key="1">
    <citation type="submission" date="2018-07" db="EMBL/GenBank/DDBJ databases">
        <title>Genomic Encyclopedia of Type Strains, Phase IV (KMG-IV): sequencing the most valuable type-strain genomes for metagenomic binning, comparative biology and taxonomic classification.</title>
        <authorList>
            <person name="Goeker M."/>
        </authorList>
    </citation>
    <scope>NUCLEOTIDE SEQUENCE [LARGE SCALE GENOMIC DNA]</scope>
    <source>
        <strain evidence="2 3">DSM 16500</strain>
    </source>
</reference>
<evidence type="ECO:0000313" key="3">
    <source>
        <dbReference type="Proteomes" id="UP000254720"/>
    </source>
</evidence>
<keyword evidence="3" id="KW-1185">Reference proteome</keyword>
<proteinExistence type="predicted"/>
<evidence type="ECO:0000256" key="1">
    <source>
        <dbReference type="SAM" id="SignalP"/>
    </source>
</evidence>